<protein>
    <submittedName>
        <fullName evidence="1">Uncharacterized protein</fullName>
    </submittedName>
</protein>
<reference evidence="1 2" key="1">
    <citation type="journal article" date="2019" name="Sci. Rep.">
        <title>Orb-weaving spider Araneus ventricosus genome elucidates the spidroin gene catalogue.</title>
        <authorList>
            <person name="Kono N."/>
            <person name="Nakamura H."/>
            <person name="Ohtoshi R."/>
            <person name="Moran D.A.P."/>
            <person name="Shinohara A."/>
            <person name="Yoshida Y."/>
            <person name="Fujiwara M."/>
            <person name="Mori M."/>
            <person name="Tomita M."/>
            <person name="Arakawa K."/>
        </authorList>
    </citation>
    <scope>NUCLEOTIDE SEQUENCE [LARGE SCALE GENOMIC DNA]</scope>
</reference>
<organism evidence="1 2">
    <name type="scientific">Araneus ventricosus</name>
    <name type="common">Orbweaver spider</name>
    <name type="synonym">Epeira ventricosa</name>
    <dbReference type="NCBI Taxonomy" id="182803"/>
    <lineage>
        <taxon>Eukaryota</taxon>
        <taxon>Metazoa</taxon>
        <taxon>Ecdysozoa</taxon>
        <taxon>Arthropoda</taxon>
        <taxon>Chelicerata</taxon>
        <taxon>Arachnida</taxon>
        <taxon>Araneae</taxon>
        <taxon>Araneomorphae</taxon>
        <taxon>Entelegynae</taxon>
        <taxon>Araneoidea</taxon>
        <taxon>Araneidae</taxon>
        <taxon>Araneus</taxon>
    </lineage>
</organism>
<evidence type="ECO:0000313" key="1">
    <source>
        <dbReference type="EMBL" id="GBN37435.1"/>
    </source>
</evidence>
<gene>
    <name evidence="1" type="ORF">AVEN_2688_1</name>
</gene>
<comment type="caution">
    <text evidence="1">The sequence shown here is derived from an EMBL/GenBank/DDBJ whole genome shotgun (WGS) entry which is preliminary data.</text>
</comment>
<sequence length="142" mass="16164">MDLERVKLPRKFLIAQEALDILWTLDDSHLDVIDNELVILNPDPDALSDAEDIDDSSTRKIENMCDDQYITHEEKNGTGLYLLILLKQPLLLHGSSISLVFSNDSLSLLDFRKHITVAYLGLSIPRNASCRKLGFHKLMKIF</sequence>
<evidence type="ECO:0000313" key="2">
    <source>
        <dbReference type="Proteomes" id="UP000499080"/>
    </source>
</evidence>
<dbReference type="EMBL" id="BGPR01009017">
    <property type="protein sequence ID" value="GBN37435.1"/>
    <property type="molecule type" value="Genomic_DNA"/>
</dbReference>
<proteinExistence type="predicted"/>
<accession>A0A4Y2NDF4</accession>
<dbReference type="Proteomes" id="UP000499080">
    <property type="component" value="Unassembled WGS sequence"/>
</dbReference>
<dbReference type="AlphaFoldDB" id="A0A4Y2NDF4"/>
<name>A0A4Y2NDF4_ARAVE</name>
<keyword evidence="2" id="KW-1185">Reference proteome</keyword>